<evidence type="ECO:0000256" key="11">
    <source>
        <dbReference type="ARBA" id="ARBA00023144"/>
    </source>
</evidence>
<dbReference type="InterPro" id="IPR005849">
    <property type="entry name" value="GalP_Utransf_N"/>
</dbReference>
<evidence type="ECO:0000256" key="13">
    <source>
        <dbReference type="NCBIfam" id="TIGR00209"/>
    </source>
</evidence>
<keyword evidence="11 14" id="KW-0299">Galactose metabolism</keyword>
<dbReference type="PIRSF" id="PIRSF000808">
    <property type="entry name" value="GalT"/>
    <property type="match status" value="1"/>
</dbReference>
<comment type="pathway">
    <text evidence="3 14">Carbohydrate metabolism; galactose metabolism.</text>
</comment>
<dbReference type="GO" id="GO:0008108">
    <property type="term" value="F:UDP-glucose:hexose-1-phosphate uridylyltransferase activity"/>
    <property type="evidence" value="ECO:0007669"/>
    <property type="project" value="UniProtKB-EC"/>
</dbReference>
<dbReference type="PANTHER" id="PTHR11943">
    <property type="entry name" value="GALACTOSE-1-PHOSPHATE URIDYLYLTRANSFERASE"/>
    <property type="match status" value="1"/>
</dbReference>
<dbReference type="NCBIfam" id="TIGR00209">
    <property type="entry name" value="galT_1"/>
    <property type="match status" value="1"/>
</dbReference>
<dbReference type="InterPro" id="IPR005850">
    <property type="entry name" value="GalP_Utransf_C"/>
</dbReference>
<organism evidence="18 19">
    <name type="scientific">Brevibacterium spongiae</name>
    <dbReference type="NCBI Taxonomy" id="2909672"/>
    <lineage>
        <taxon>Bacteria</taxon>
        <taxon>Bacillati</taxon>
        <taxon>Actinomycetota</taxon>
        <taxon>Actinomycetes</taxon>
        <taxon>Micrococcales</taxon>
        <taxon>Brevibacteriaceae</taxon>
        <taxon>Brevibacterium</taxon>
    </lineage>
</organism>
<evidence type="ECO:0000256" key="2">
    <source>
        <dbReference type="ARBA" id="ARBA00001947"/>
    </source>
</evidence>
<dbReference type="EC" id="2.7.7.12" evidence="5 13"/>
<keyword evidence="12 14" id="KW-0119">Carbohydrate metabolism</keyword>
<dbReference type="RefSeq" id="WP_265417590.1">
    <property type="nucleotide sequence ID" value="NZ_CP093443.1"/>
</dbReference>
<evidence type="ECO:0000256" key="4">
    <source>
        <dbReference type="ARBA" id="ARBA00010951"/>
    </source>
</evidence>
<comment type="similarity">
    <text evidence="4 14">Belongs to the galactose-1-phosphate uridylyltransferase type 1 family.</text>
</comment>
<reference evidence="18" key="1">
    <citation type="submission" date="2022-03" db="EMBL/GenBank/DDBJ databases">
        <title>Brevibacterium spongiae sp. nov., isolated from marine sponge.</title>
        <authorList>
            <person name="Li Z."/>
            <person name="Zhang M."/>
        </authorList>
    </citation>
    <scope>NUCLEOTIDE SEQUENCE</scope>
    <source>
        <strain evidence="18">WHS-Z9</strain>
    </source>
</reference>
<keyword evidence="8 14" id="KW-0548">Nucleotidyltransferase</keyword>
<evidence type="ECO:0000256" key="6">
    <source>
        <dbReference type="ARBA" id="ARBA00016340"/>
    </source>
</evidence>
<keyword evidence="10" id="KW-0862">Zinc</keyword>
<evidence type="ECO:0000259" key="17">
    <source>
        <dbReference type="Pfam" id="PF02744"/>
    </source>
</evidence>
<evidence type="ECO:0000256" key="15">
    <source>
        <dbReference type="SAM" id="MobiDB-lite"/>
    </source>
</evidence>
<evidence type="ECO:0000256" key="9">
    <source>
        <dbReference type="ARBA" id="ARBA00022723"/>
    </source>
</evidence>
<name>A0ABY5SK84_9MICO</name>
<dbReference type="InterPro" id="IPR036265">
    <property type="entry name" value="HIT-like_sf"/>
</dbReference>
<evidence type="ECO:0000313" key="19">
    <source>
        <dbReference type="Proteomes" id="UP001064879"/>
    </source>
</evidence>
<comment type="cofactor">
    <cofactor evidence="2">
        <name>Zn(2+)</name>
        <dbReference type="ChEBI" id="CHEBI:29105"/>
    </cofactor>
</comment>
<gene>
    <name evidence="18" type="primary">galT</name>
    <name evidence="18" type="ORF">L1F31_12380</name>
</gene>
<proteinExistence type="inferred from homology"/>
<evidence type="ECO:0000256" key="12">
    <source>
        <dbReference type="ARBA" id="ARBA00023277"/>
    </source>
</evidence>
<evidence type="ECO:0000256" key="8">
    <source>
        <dbReference type="ARBA" id="ARBA00022695"/>
    </source>
</evidence>
<dbReference type="Pfam" id="PF01087">
    <property type="entry name" value="GalP_UDP_transf"/>
    <property type="match status" value="1"/>
</dbReference>
<evidence type="ECO:0000256" key="1">
    <source>
        <dbReference type="ARBA" id="ARBA00001107"/>
    </source>
</evidence>
<feature type="domain" description="Galactose-1-phosphate uridyl transferase C-terminal" evidence="17">
    <location>
        <begin position="240"/>
        <end position="389"/>
    </location>
</feature>
<dbReference type="InterPro" id="IPR001937">
    <property type="entry name" value="GalP_UDPtransf1"/>
</dbReference>
<evidence type="ECO:0000259" key="16">
    <source>
        <dbReference type="Pfam" id="PF01087"/>
    </source>
</evidence>
<sequence>MSASHRRTKLSDGREALFFQDPDSPAPTIDADPRPREVRPASGTVRFDVLTGEWVAVATHRQSRTHLPAAADCPLCPSTPDRPTEVPAADFDVVVFENRFPSLGPDLGDVPSPASVDASLAEAAAPTNSTTAEAAAATVESVTSALSAPGHGRCEVVVFSSEHDGSFAELGDVRARTVIDAWAHRTAELQALPGIEQVFVFENRGEEIGVTMNHPHGQIYAYPYVTPHTAITSARAKQHLRATGRPLMGDVLAFERGSGERMVLESEHFSAFVPFAARWPIEVHIVPHRQVGGLDELSDAERDDLARTYPEVLRRIDGLYPTPTPYIAAWHQAPVHSEDRSAEWLHLEITSPRRAENKLKFLAGSEAAMGAFVGDVSAEETAARLRAVSVARGEAHASGSADSTSEGGDR</sequence>
<dbReference type="Proteomes" id="UP001064879">
    <property type="component" value="Chromosome"/>
</dbReference>
<protein>
    <recommendedName>
        <fullName evidence="6 13">Galactose-1-phosphate uridylyltransferase</fullName>
        <ecNumber evidence="5 13">2.7.7.12</ecNumber>
    </recommendedName>
</protein>
<evidence type="ECO:0000256" key="10">
    <source>
        <dbReference type="ARBA" id="ARBA00022833"/>
    </source>
</evidence>
<accession>A0ABY5SK84</accession>
<keyword evidence="19" id="KW-1185">Reference proteome</keyword>
<evidence type="ECO:0000256" key="5">
    <source>
        <dbReference type="ARBA" id="ARBA00012384"/>
    </source>
</evidence>
<dbReference type="SUPFAM" id="SSF54197">
    <property type="entry name" value="HIT-like"/>
    <property type="match status" value="2"/>
</dbReference>
<dbReference type="Pfam" id="PF02744">
    <property type="entry name" value="GalP_UDP_tr_C"/>
    <property type="match status" value="1"/>
</dbReference>
<feature type="compositionally biased region" description="Polar residues" evidence="15">
    <location>
        <begin position="400"/>
        <end position="410"/>
    </location>
</feature>
<feature type="domain" description="Galactose-1-phosphate uridyl transferase N-terminal" evidence="16">
    <location>
        <begin position="45"/>
        <end position="225"/>
    </location>
</feature>
<keyword evidence="9 14" id="KW-0479">Metal-binding</keyword>
<feature type="region of interest" description="Disordered" evidence="15">
    <location>
        <begin position="1"/>
        <end position="43"/>
    </location>
</feature>
<dbReference type="EMBL" id="CP093443">
    <property type="protein sequence ID" value="UVI34918.1"/>
    <property type="molecule type" value="Genomic_DNA"/>
</dbReference>
<comment type="catalytic activity">
    <reaction evidence="1 14">
        <text>alpha-D-galactose 1-phosphate + UDP-alpha-D-glucose = alpha-D-glucose 1-phosphate + UDP-alpha-D-galactose</text>
        <dbReference type="Rhea" id="RHEA:13989"/>
        <dbReference type="ChEBI" id="CHEBI:58336"/>
        <dbReference type="ChEBI" id="CHEBI:58601"/>
        <dbReference type="ChEBI" id="CHEBI:58885"/>
        <dbReference type="ChEBI" id="CHEBI:66914"/>
        <dbReference type="EC" id="2.7.7.12"/>
    </reaction>
</comment>
<evidence type="ECO:0000313" key="18">
    <source>
        <dbReference type="EMBL" id="UVI34918.1"/>
    </source>
</evidence>
<feature type="region of interest" description="Disordered" evidence="15">
    <location>
        <begin position="391"/>
        <end position="410"/>
    </location>
</feature>
<keyword evidence="7 14" id="KW-0808">Transferase</keyword>
<evidence type="ECO:0000256" key="7">
    <source>
        <dbReference type="ARBA" id="ARBA00022679"/>
    </source>
</evidence>
<evidence type="ECO:0000256" key="3">
    <source>
        <dbReference type="ARBA" id="ARBA00004947"/>
    </source>
</evidence>
<dbReference type="Gene3D" id="3.30.428.10">
    <property type="entry name" value="HIT-like"/>
    <property type="match status" value="2"/>
</dbReference>
<dbReference type="PROSITE" id="PS00117">
    <property type="entry name" value="GAL_P_UDP_TRANSF_I"/>
    <property type="match status" value="1"/>
</dbReference>
<dbReference type="InterPro" id="IPR019779">
    <property type="entry name" value="GalP_UDPtransf1_His-AS"/>
</dbReference>
<dbReference type="PANTHER" id="PTHR11943:SF1">
    <property type="entry name" value="GALACTOSE-1-PHOSPHATE URIDYLYLTRANSFERASE"/>
    <property type="match status" value="1"/>
</dbReference>
<evidence type="ECO:0000256" key="14">
    <source>
        <dbReference type="RuleBase" id="RU000506"/>
    </source>
</evidence>